<feature type="non-terminal residue" evidence="2">
    <location>
        <position position="140"/>
    </location>
</feature>
<organism evidence="2">
    <name type="scientific">marine metagenome</name>
    <dbReference type="NCBI Taxonomy" id="408172"/>
    <lineage>
        <taxon>unclassified sequences</taxon>
        <taxon>metagenomes</taxon>
        <taxon>ecological metagenomes</taxon>
    </lineage>
</organism>
<evidence type="ECO:0000313" key="2">
    <source>
        <dbReference type="EMBL" id="SVD12818.1"/>
    </source>
</evidence>
<dbReference type="EMBL" id="UINC01131240">
    <property type="protein sequence ID" value="SVD12818.1"/>
    <property type="molecule type" value="Genomic_DNA"/>
</dbReference>
<gene>
    <name evidence="2" type="ORF">METZ01_LOCUS365672</name>
</gene>
<feature type="region of interest" description="Disordered" evidence="1">
    <location>
        <begin position="32"/>
        <end position="76"/>
    </location>
</feature>
<evidence type="ECO:0000256" key="1">
    <source>
        <dbReference type="SAM" id="MobiDB-lite"/>
    </source>
</evidence>
<feature type="region of interest" description="Disordered" evidence="1">
    <location>
        <begin position="88"/>
        <end position="140"/>
    </location>
</feature>
<feature type="non-terminal residue" evidence="2">
    <location>
        <position position="1"/>
    </location>
</feature>
<protein>
    <submittedName>
        <fullName evidence="2">Uncharacterized protein</fullName>
    </submittedName>
</protein>
<proteinExistence type="predicted"/>
<dbReference type="AlphaFoldDB" id="A0A382SUF4"/>
<accession>A0A382SUF4</accession>
<name>A0A382SUF4_9ZZZZ</name>
<reference evidence="2" key="1">
    <citation type="submission" date="2018-05" db="EMBL/GenBank/DDBJ databases">
        <authorList>
            <person name="Lanie J.A."/>
            <person name="Ng W.-L."/>
            <person name="Kazmierczak K.M."/>
            <person name="Andrzejewski T.M."/>
            <person name="Davidsen T.M."/>
            <person name="Wayne K.J."/>
            <person name="Tettelin H."/>
            <person name="Glass J.I."/>
            <person name="Rusch D."/>
            <person name="Podicherti R."/>
            <person name="Tsui H.-C.T."/>
            <person name="Winkler M.E."/>
        </authorList>
    </citation>
    <scope>NUCLEOTIDE SEQUENCE</scope>
</reference>
<feature type="compositionally biased region" description="Polar residues" evidence="1">
    <location>
        <begin position="118"/>
        <end position="129"/>
    </location>
</feature>
<sequence length="140" mass="16270">FRKRKSNTWPSSATCMRGTRFLMLMAPNGYGLIPHRRSKTHNREKMRTSRNNHRIPVEARVRGSNPRDRSRSRTHNWIIPVKRISLMMGVRTARKPSSPPPRRANCWRQHATRKSRSSFHPTRINSPTSGCPRFADARTG</sequence>
<feature type="compositionally biased region" description="Basic and acidic residues" evidence="1">
    <location>
        <begin position="55"/>
        <end position="71"/>
    </location>
</feature>